<comment type="caution">
    <text evidence="1">The sequence shown here is derived from an EMBL/GenBank/DDBJ whole genome shotgun (WGS) entry which is preliminary data.</text>
</comment>
<organism evidence="1 2">
    <name type="scientific">Sphingomonas koreensis</name>
    <dbReference type="NCBI Taxonomy" id="93064"/>
    <lineage>
        <taxon>Bacteria</taxon>
        <taxon>Pseudomonadati</taxon>
        <taxon>Pseudomonadota</taxon>
        <taxon>Alphaproteobacteria</taxon>
        <taxon>Sphingomonadales</taxon>
        <taxon>Sphingomonadaceae</taxon>
        <taxon>Sphingomonas</taxon>
    </lineage>
</organism>
<dbReference type="Proteomes" id="UP000287746">
    <property type="component" value="Unassembled WGS sequence"/>
</dbReference>
<dbReference type="EMBL" id="QQYZ01000002">
    <property type="protein sequence ID" value="RSY89662.1"/>
    <property type="molecule type" value="Genomic_DNA"/>
</dbReference>
<evidence type="ECO:0000313" key="2">
    <source>
        <dbReference type="Proteomes" id="UP000287746"/>
    </source>
</evidence>
<protein>
    <submittedName>
        <fullName evidence="1">Uncharacterized protein</fullName>
    </submittedName>
</protein>
<proteinExistence type="predicted"/>
<reference evidence="1 2" key="1">
    <citation type="submission" date="2018-07" db="EMBL/GenBank/DDBJ databases">
        <title>Genomic and Epidemiologic Investigation of an Indolent Hospital Outbreak.</title>
        <authorList>
            <person name="Johnson R.C."/>
            <person name="Deming C."/>
            <person name="Conlan S."/>
            <person name="Zellmer C.J."/>
            <person name="Michelin A.V."/>
            <person name="Lee-Lin S."/>
            <person name="Thomas P.J."/>
            <person name="Park M."/>
            <person name="Weingarten R.A."/>
            <person name="Less J."/>
            <person name="Dekker J.P."/>
            <person name="Frank K.M."/>
            <person name="Musser K.A."/>
            <person name="Mcquiston J.R."/>
            <person name="Henderson D.K."/>
            <person name="Lau A.F."/>
            <person name="Palmore T.N."/>
            <person name="Segre J.A."/>
        </authorList>
    </citation>
    <scope>NUCLEOTIDE SEQUENCE [LARGE SCALE GENOMIC DNA]</scope>
    <source>
        <strain evidence="1 2">SK-CDC1_0717</strain>
    </source>
</reference>
<accession>A0A430G819</accession>
<dbReference type="AlphaFoldDB" id="A0A430G819"/>
<evidence type="ECO:0000313" key="1">
    <source>
        <dbReference type="EMBL" id="RSY89662.1"/>
    </source>
</evidence>
<dbReference type="RefSeq" id="WP_126003557.1">
    <property type="nucleotide sequence ID" value="NZ_QQYZ01000002.1"/>
</dbReference>
<sequence>MILSDRREQAVVRVLAEDPEEWMTLNQVLSLINSSYADDTDRHVGMVPAALVERTQDFLHALFANGYLEVSDGEEIVDGMFRLSRRGLHARMINRPVQFVPAVDRLVPLDHNLPEYLRVKQGIEELRELVRSSNDLPDRDRILASLTAAGSLWQATELKVIQLKIGVVMAIEDAGRALKNTANAVAWALLVDAIKVLVKATIGLDLDKID</sequence>
<name>A0A430G819_9SPHN</name>
<gene>
    <name evidence="1" type="ORF">DAH66_03155</name>
</gene>